<sequence>MLKNLKKMKKIPKEHCSLWMITTETGEIEQTQKLLLVLEKYNVLKLWKRTRFLQGISAAFVNPV</sequence>
<comment type="caution">
    <text evidence="1">The sequence shown here is derived from an EMBL/GenBank/DDBJ whole genome shotgun (WGS) entry which is preliminary data.</text>
</comment>
<reference evidence="1" key="1">
    <citation type="journal article" date="2017" name="Appl. Environ. Microbiol.">
        <title>Molecular characterization of an Endozoicomonas-like organism causing infection in king scallop Pecten maximus L.</title>
        <authorList>
            <person name="Cano I."/>
            <person name="van Aerle R."/>
            <person name="Ross S."/>
            <person name="Verner-Jeffreys D.W."/>
            <person name="Paley R.K."/>
            <person name="Rimmer G."/>
            <person name="Ryder D."/>
            <person name="Hooper P."/>
            <person name="Stone D."/>
            <person name="Feist S.W."/>
        </authorList>
    </citation>
    <scope>NUCLEOTIDE SEQUENCE</scope>
</reference>
<name>A0A2H9T3F0_9ZZZZ</name>
<organism evidence="1">
    <name type="scientific">invertebrate metagenome</name>
    <dbReference type="NCBI Taxonomy" id="1711999"/>
    <lineage>
        <taxon>unclassified sequences</taxon>
        <taxon>metagenomes</taxon>
        <taxon>organismal metagenomes</taxon>
    </lineage>
</organism>
<proteinExistence type="predicted"/>
<accession>A0A2H9T3F0</accession>
<dbReference type="EMBL" id="NSIT01000393">
    <property type="protein sequence ID" value="PJE77755.1"/>
    <property type="molecule type" value="Genomic_DNA"/>
</dbReference>
<dbReference type="AlphaFoldDB" id="A0A2H9T3F0"/>
<evidence type="ECO:0000313" key="1">
    <source>
        <dbReference type="EMBL" id="PJE77755.1"/>
    </source>
</evidence>
<gene>
    <name evidence="1" type="ORF">CI610_03317</name>
</gene>
<protein>
    <submittedName>
        <fullName evidence="1">Uncharacterized protein</fullName>
    </submittedName>
</protein>